<evidence type="ECO:0000256" key="3">
    <source>
        <dbReference type="SAM" id="Phobius"/>
    </source>
</evidence>
<name>A0A918XJ53_9GAMM</name>
<dbReference type="EC" id="2.7.13.3" evidence="2"/>
<dbReference type="Gene3D" id="3.30.565.10">
    <property type="entry name" value="Histidine kinase-like ATPase, C-terminal domain"/>
    <property type="match status" value="1"/>
</dbReference>
<keyword evidence="3" id="KW-0472">Membrane</keyword>
<proteinExistence type="predicted"/>
<organism evidence="5 6">
    <name type="scientific">Parahalioglobus pacificus</name>
    <dbReference type="NCBI Taxonomy" id="930806"/>
    <lineage>
        <taxon>Bacteria</taxon>
        <taxon>Pseudomonadati</taxon>
        <taxon>Pseudomonadota</taxon>
        <taxon>Gammaproteobacteria</taxon>
        <taxon>Cellvibrionales</taxon>
        <taxon>Halieaceae</taxon>
        <taxon>Parahalioglobus</taxon>
    </lineage>
</organism>
<feature type="domain" description="Histidine kinase" evidence="4">
    <location>
        <begin position="263"/>
        <end position="359"/>
    </location>
</feature>
<dbReference type="Proteomes" id="UP000644693">
    <property type="component" value="Unassembled WGS sequence"/>
</dbReference>
<evidence type="ECO:0000313" key="6">
    <source>
        <dbReference type="Proteomes" id="UP000644693"/>
    </source>
</evidence>
<feature type="transmembrane region" description="Helical" evidence="3">
    <location>
        <begin position="45"/>
        <end position="65"/>
    </location>
</feature>
<dbReference type="InterPro" id="IPR036890">
    <property type="entry name" value="HATPase_C_sf"/>
</dbReference>
<dbReference type="PRINTS" id="PR00344">
    <property type="entry name" value="BCTRLSENSOR"/>
</dbReference>
<evidence type="ECO:0000256" key="1">
    <source>
        <dbReference type="ARBA" id="ARBA00000085"/>
    </source>
</evidence>
<gene>
    <name evidence="5" type="ORF">GCM10007053_19780</name>
</gene>
<feature type="transmembrane region" description="Helical" evidence="3">
    <location>
        <begin position="123"/>
        <end position="146"/>
    </location>
</feature>
<dbReference type="InterPro" id="IPR010559">
    <property type="entry name" value="Sig_transdc_His_kin_internal"/>
</dbReference>
<dbReference type="GO" id="GO:0000155">
    <property type="term" value="F:phosphorelay sensor kinase activity"/>
    <property type="evidence" value="ECO:0007669"/>
    <property type="project" value="InterPro"/>
</dbReference>
<dbReference type="InterPro" id="IPR003594">
    <property type="entry name" value="HATPase_dom"/>
</dbReference>
<keyword evidence="3" id="KW-1133">Transmembrane helix</keyword>
<dbReference type="InterPro" id="IPR004358">
    <property type="entry name" value="Sig_transdc_His_kin-like_C"/>
</dbReference>
<keyword evidence="6" id="KW-1185">Reference proteome</keyword>
<dbReference type="Pfam" id="PF02518">
    <property type="entry name" value="HATPase_c"/>
    <property type="match status" value="1"/>
</dbReference>
<feature type="transmembrane region" description="Helical" evidence="3">
    <location>
        <begin position="12"/>
        <end position="33"/>
    </location>
</feature>
<reference evidence="5" key="1">
    <citation type="journal article" date="2014" name="Int. J. Syst. Evol. Microbiol.">
        <title>Complete genome sequence of Corynebacterium casei LMG S-19264T (=DSM 44701T), isolated from a smear-ripened cheese.</title>
        <authorList>
            <consortium name="US DOE Joint Genome Institute (JGI-PGF)"/>
            <person name="Walter F."/>
            <person name="Albersmeier A."/>
            <person name="Kalinowski J."/>
            <person name="Ruckert C."/>
        </authorList>
    </citation>
    <scope>NUCLEOTIDE SEQUENCE</scope>
    <source>
        <strain evidence="5">KCTC 23430</strain>
    </source>
</reference>
<sequence length="364" mass="41240">MGYQELLQNKQYLFWTLQFVGWSGWAMSFYLGIVMWGRPPDNYGFYLPTIAMIGMTITLGLRWMYHLTWDNGLLTRVVAILGGSYGAAVLWMFSRGVIFYNAFPEERKVYEGGSMSFFSYFDGSVSAFWVMLSWSALYFGIKYYLLMQEERQRSLKAMNMAHEAQLKMLRYQLNPHFLFNTLNAISTLVLDGNNSLANVMVTRLSRFLRYSLDNDPMLRVTVAEEIEALQLYLDIEKVRFDERLRLHFDVDSAASEALMPSLLLQPLVENSIKYAIANAIDGGSIAISASVTGRDLELVVADDGPGLDLRNGRLPKGGGVGLANTRERLKALYGNKQSFRLSTTEPHGLTITIRIPLENTTDSE</sequence>
<comment type="caution">
    <text evidence="5">The sequence shown here is derived from an EMBL/GenBank/DDBJ whole genome shotgun (WGS) entry which is preliminary data.</text>
</comment>
<dbReference type="Pfam" id="PF06580">
    <property type="entry name" value="His_kinase"/>
    <property type="match status" value="1"/>
</dbReference>
<protein>
    <recommendedName>
        <fullName evidence="2">histidine kinase</fullName>
        <ecNumber evidence="2">2.7.13.3</ecNumber>
    </recommendedName>
</protein>
<evidence type="ECO:0000313" key="5">
    <source>
        <dbReference type="EMBL" id="GHD34297.1"/>
    </source>
</evidence>
<evidence type="ECO:0000256" key="2">
    <source>
        <dbReference type="ARBA" id="ARBA00012438"/>
    </source>
</evidence>
<dbReference type="GO" id="GO:0016020">
    <property type="term" value="C:membrane"/>
    <property type="evidence" value="ECO:0007669"/>
    <property type="project" value="InterPro"/>
</dbReference>
<accession>A0A918XJ53</accession>
<keyword evidence="3" id="KW-0812">Transmembrane</keyword>
<dbReference type="AlphaFoldDB" id="A0A918XJ53"/>
<reference evidence="5" key="2">
    <citation type="submission" date="2020-09" db="EMBL/GenBank/DDBJ databases">
        <authorList>
            <person name="Sun Q."/>
            <person name="Kim S."/>
        </authorList>
    </citation>
    <scope>NUCLEOTIDE SEQUENCE</scope>
    <source>
        <strain evidence="5">KCTC 23430</strain>
    </source>
</reference>
<dbReference type="PROSITE" id="PS50109">
    <property type="entry name" value="HIS_KIN"/>
    <property type="match status" value="1"/>
</dbReference>
<comment type="catalytic activity">
    <reaction evidence="1">
        <text>ATP + protein L-histidine = ADP + protein N-phospho-L-histidine.</text>
        <dbReference type="EC" id="2.7.13.3"/>
    </reaction>
</comment>
<dbReference type="SMART" id="SM00387">
    <property type="entry name" value="HATPase_c"/>
    <property type="match status" value="1"/>
</dbReference>
<dbReference type="SUPFAM" id="SSF55874">
    <property type="entry name" value="ATPase domain of HSP90 chaperone/DNA topoisomerase II/histidine kinase"/>
    <property type="match status" value="1"/>
</dbReference>
<dbReference type="InterPro" id="IPR050640">
    <property type="entry name" value="Bact_2-comp_sensor_kinase"/>
</dbReference>
<evidence type="ECO:0000259" key="4">
    <source>
        <dbReference type="PROSITE" id="PS50109"/>
    </source>
</evidence>
<feature type="transmembrane region" description="Helical" evidence="3">
    <location>
        <begin position="77"/>
        <end position="103"/>
    </location>
</feature>
<dbReference type="PANTHER" id="PTHR34220:SF9">
    <property type="entry name" value="SIGNAL TRANSDUCTION HISTIDINE KINASE INTERNAL REGION DOMAIN-CONTAINING PROTEIN"/>
    <property type="match status" value="1"/>
</dbReference>
<dbReference type="PANTHER" id="PTHR34220">
    <property type="entry name" value="SENSOR HISTIDINE KINASE YPDA"/>
    <property type="match status" value="1"/>
</dbReference>
<dbReference type="EMBL" id="BMYM01000002">
    <property type="protein sequence ID" value="GHD34297.1"/>
    <property type="molecule type" value="Genomic_DNA"/>
</dbReference>
<dbReference type="InterPro" id="IPR005467">
    <property type="entry name" value="His_kinase_dom"/>
</dbReference>